<evidence type="ECO:0000313" key="2">
    <source>
        <dbReference type="Proteomes" id="UP000014028"/>
    </source>
</evidence>
<reference evidence="1 2" key="1">
    <citation type="submission" date="2012-12" db="EMBL/GenBank/DDBJ databases">
        <title>The Genome Sequence of Bacillus cereus VD184.</title>
        <authorList>
            <consortium name="The Broad Institute Genome Sequencing Platform"/>
            <consortium name="The Broad Institute Genome Sequencing Center for Infectious Disease"/>
            <person name="Feldgarden M."/>
            <person name="Van der Auwera G.A."/>
            <person name="Mahillon J."/>
            <person name="Duprez V."/>
            <person name="Timmery S."/>
            <person name="Mattelet C."/>
            <person name="Dierick K."/>
            <person name="Sun M."/>
            <person name="Yu Z."/>
            <person name="Zhu L."/>
            <person name="Hu X."/>
            <person name="Shank E.B."/>
            <person name="Swiecicka I."/>
            <person name="Hansen B.M."/>
            <person name="Andrup L."/>
            <person name="Walker B."/>
            <person name="Young S.K."/>
            <person name="Zeng Q."/>
            <person name="Gargeya S."/>
            <person name="Fitzgerald M."/>
            <person name="Haas B."/>
            <person name="Abouelleil A."/>
            <person name="Alvarado L."/>
            <person name="Arachchi H.M."/>
            <person name="Berlin A.M."/>
            <person name="Chapman S.B."/>
            <person name="Dewar J."/>
            <person name="Goldberg J."/>
            <person name="Griggs A."/>
            <person name="Gujja S."/>
            <person name="Hansen M."/>
            <person name="Howarth C."/>
            <person name="Imamovic A."/>
            <person name="Larimer J."/>
            <person name="McCowan C."/>
            <person name="Murphy C."/>
            <person name="Neiman D."/>
            <person name="Pearson M."/>
            <person name="Priest M."/>
            <person name="Roberts A."/>
            <person name="Saif S."/>
            <person name="Shea T."/>
            <person name="Sisk P."/>
            <person name="Sykes S."/>
            <person name="Wortman J."/>
            <person name="Nusbaum C."/>
            <person name="Birren B."/>
        </authorList>
    </citation>
    <scope>NUCLEOTIDE SEQUENCE [LARGE SCALE GENOMIC DNA]</scope>
    <source>
        <strain evidence="1 2">VD184</strain>
    </source>
</reference>
<dbReference type="EMBL" id="AHFK01000052">
    <property type="protein sequence ID" value="EOQ09140.1"/>
    <property type="molecule type" value="Genomic_DNA"/>
</dbReference>
<dbReference type="RefSeq" id="WP_016122999.1">
    <property type="nucleotide sequence ID" value="NZ_KB976832.1"/>
</dbReference>
<protein>
    <submittedName>
        <fullName evidence="1">Uncharacterized protein</fullName>
    </submittedName>
</protein>
<dbReference type="AlphaFoldDB" id="A0A9W5R5W0"/>
<accession>A0A9W5R5W0</accession>
<comment type="caution">
    <text evidence="1">The sequence shown here is derived from an EMBL/GenBank/DDBJ whole genome shotgun (WGS) entry which is preliminary data.</text>
</comment>
<dbReference type="Proteomes" id="UP000014028">
    <property type="component" value="Unassembled WGS sequence"/>
</dbReference>
<proteinExistence type="predicted"/>
<gene>
    <name evidence="1" type="ORF">IKC_06104</name>
</gene>
<sequence>MDDLKLVTQYKASDGTEFDVSVDGNGLYYIGADFPYFTTSKDGKYTNNFAIYVANDITDETTAKGIVSFACFCYQRQLNHYEKINQTK</sequence>
<evidence type="ECO:0000313" key="1">
    <source>
        <dbReference type="EMBL" id="EOQ09140.1"/>
    </source>
</evidence>
<organism evidence="1 2">
    <name type="scientific">Bacillus cereus VD184</name>
    <dbReference type="NCBI Taxonomy" id="1053242"/>
    <lineage>
        <taxon>Bacteria</taxon>
        <taxon>Bacillati</taxon>
        <taxon>Bacillota</taxon>
        <taxon>Bacilli</taxon>
        <taxon>Bacillales</taxon>
        <taxon>Bacillaceae</taxon>
        <taxon>Bacillus</taxon>
        <taxon>Bacillus cereus group</taxon>
    </lineage>
</organism>
<name>A0A9W5R5W0_BACCE</name>